<evidence type="ECO:0000313" key="2">
    <source>
        <dbReference type="Proteomes" id="UP000193466"/>
    </source>
</evidence>
<comment type="caution">
    <text evidence="1">The sequence shown here is derived from an EMBL/GenBank/DDBJ whole genome shotgun (WGS) entry which is preliminary data.</text>
</comment>
<sequence>MIKKFLLLEEHNVNNRITGFLNHLNKEYGLNLKAIAVVNKRQQPGRQKAAMERKLIAYMIKCREKPSTFKQRIWLKMAMPYFHKCALESRSSITQVGDMYRIEQSGEVYSVPSLILNLSS</sequence>
<evidence type="ECO:0000313" key="1">
    <source>
        <dbReference type="EMBL" id="OSI09795.1"/>
    </source>
</evidence>
<accession>A0ABX3WDU2</accession>
<organism evidence="1 2">
    <name type="scientific">Neisseria zoodegmatis</name>
    <dbReference type="NCBI Taxonomy" id="326523"/>
    <lineage>
        <taxon>Bacteria</taxon>
        <taxon>Pseudomonadati</taxon>
        <taxon>Pseudomonadota</taxon>
        <taxon>Betaproteobacteria</taxon>
        <taxon>Neisseriales</taxon>
        <taxon>Neisseriaceae</taxon>
        <taxon>Neisseria</taxon>
    </lineage>
</organism>
<gene>
    <name evidence="1" type="ORF">BWD10_07350</name>
</gene>
<reference evidence="1 2" key="1">
    <citation type="submission" date="2017-01" db="EMBL/GenBank/DDBJ databases">
        <authorList>
            <person name="Wolfgang W.J."/>
            <person name="Cole J."/>
            <person name="Wroblewski D."/>
            <person name="Mcginnis J."/>
            <person name="Musser K.A."/>
        </authorList>
    </citation>
    <scope>NUCLEOTIDE SEQUENCE [LARGE SCALE GENOMIC DNA]</scope>
    <source>
        <strain evidence="1 2">DSM 21643</strain>
    </source>
</reference>
<dbReference type="Proteomes" id="UP000193466">
    <property type="component" value="Unassembled WGS sequence"/>
</dbReference>
<keyword evidence="2" id="KW-1185">Reference proteome</keyword>
<proteinExistence type="predicted"/>
<protein>
    <recommendedName>
        <fullName evidence="3">Phage associated protein</fullName>
    </recommendedName>
</protein>
<dbReference type="EMBL" id="MTBM01000009">
    <property type="protein sequence ID" value="OSI09795.1"/>
    <property type="molecule type" value="Genomic_DNA"/>
</dbReference>
<name>A0ABX3WDU2_9NEIS</name>
<evidence type="ECO:0008006" key="3">
    <source>
        <dbReference type="Google" id="ProtNLM"/>
    </source>
</evidence>